<proteinExistence type="predicted"/>
<dbReference type="Proteomes" id="UP000479000">
    <property type="component" value="Unassembled WGS sequence"/>
</dbReference>
<name>A0A6H5FUZ3_9HEMI</name>
<protein>
    <submittedName>
        <fullName evidence="2">Uncharacterized protein</fullName>
    </submittedName>
</protein>
<sequence length="114" mass="12523">MFLVTTKLIVEKKLPMPRVSAKRVETAAVLKGRRSAAAPRANTPGSPSVSSLKGWLITGDLSPNAARDQMHLKVPPPPPHRHPRVPVWRHCSRIFCLKTARCSAHCLLISTSDD</sequence>
<accession>A0A6H5FUZ3</accession>
<evidence type="ECO:0000256" key="1">
    <source>
        <dbReference type="SAM" id="MobiDB-lite"/>
    </source>
</evidence>
<dbReference type="EMBL" id="CADCXU010000001">
    <property type="protein sequence ID" value="CAA9993020.1"/>
    <property type="molecule type" value="Genomic_DNA"/>
</dbReference>
<reference evidence="2 3" key="1">
    <citation type="submission" date="2020-02" db="EMBL/GenBank/DDBJ databases">
        <authorList>
            <person name="Ferguson B K."/>
        </authorList>
    </citation>
    <scope>NUCLEOTIDE SEQUENCE [LARGE SCALE GENOMIC DNA]</scope>
</reference>
<feature type="region of interest" description="Disordered" evidence="1">
    <location>
        <begin position="31"/>
        <end position="51"/>
    </location>
</feature>
<keyword evidence="3" id="KW-1185">Reference proteome</keyword>
<dbReference type="AlphaFoldDB" id="A0A6H5FUZ3"/>
<evidence type="ECO:0000313" key="3">
    <source>
        <dbReference type="Proteomes" id="UP000479000"/>
    </source>
</evidence>
<organism evidence="2 3">
    <name type="scientific">Nesidiocoris tenuis</name>
    <dbReference type="NCBI Taxonomy" id="355587"/>
    <lineage>
        <taxon>Eukaryota</taxon>
        <taxon>Metazoa</taxon>
        <taxon>Ecdysozoa</taxon>
        <taxon>Arthropoda</taxon>
        <taxon>Hexapoda</taxon>
        <taxon>Insecta</taxon>
        <taxon>Pterygota</taxon>
        <taxon>Neoptera</taxon>
        <taxon>Paraneoptera</taxon>
        <taxon>Hemiptera</taxon>
        <taxon>Heteroptera</taxon>
        <taxon>Panheteroptera</taxon>
        <taxon>Cimicomorpha</taxon>
        <taxon>Miridae</taxon>
        <taxon>Dicyphina</taxon>
        <taxon>Nesidiocoris</taxon>
    </lineage>
</organism>
<gene>
    <name evidence="2" type="ORF">NTEN_LOCUS7</name>
</gene>
<evidence type="ECO:0000313" key="2">
    <source>
        <dbReference type="EMBL" id="CAA9993020.1"/>
    </source>
</evidence>